<dbReference type="PANTHER" id="PTHR47235">
    <property type="entry name" value="BLR6548 PROTEIN"/>
    <property type="match status" value="1"/>
</dbReference>
<keyword evidence="2 3" id="KW-0732">Signal</keyword>
<feature type="domain" description="Leucine-binding protein" evidence="4">
    <location>
        <begin position="37"/>
        <end position="381"/>
    </location>
</feature>
<comment type="similarity">
    <text evidence="1">Belongs to the leucine-binding protein family.</text>
</comment>
<dbReference type="InterPro" id="IPR028081">
    <property type="entry name" value="Leu-bd"/>
</dbReference>
<evidence type="ECO:0000256" key="2">
    <source>
        <dbReference type="ARBA" id="ARBA00022729"/>
    </source>
</evidence>
<dbReference type="Proteomes" id="UP001165561">
    <property type="component" value="Unassembled WGS sequence"/>
</dbReference>
<dbReference type="Gene3D" id="3.40.50.2300">
    <property type="match status" value="2"/>
</dbReference>
<dbReference type="Pfam" id="PF13458">
    <property type="entry name" value="Peripla_BP_6"/>
    <property type="match status" value="1"/>
</dbReference>
<proteinExistence type="inferred from homology"/>
<protein>
    <submittedName>
        <fullName evidence="5">ABC transporter substrate-binding protein</fullName>
    </submittedName>
</protein>
<comment type="caution">
    <text evidence="5">The sequence shown here is derived from an EMBL/GenBank/DDBJ whole genome shotgun (WGS) entry which is preliminary data.</text>
</comment>
<keyword evidence="6" id="KW-1185">Reference proteome</keyword>
<dbReference type="InterPro" id="IPR028082">
    <property type="entry name" value="Peripla_BP_I"/>
</dbReference>
<evidence type="ECO:0000259" key="4">
    <source>
        <dbReference type="Pfam" id="PF13458"/>
    </source>
</evidence>
<sequence length="393" mass="40741">MNVRARRLGMLSVATATIVMMAGCSPTSSGDDAGAGPIKVGAVSSITGPAPFPDVPAAAEAVFREVNENGGIDGRTIEYLSEDDGGDPALAGQAARRLIDEEGVVALAGSASLVDCSANATVYADRGVVSIAGAGVAPACFTASHIAPVNAGGFEGYTALLYYASEQLEAERVCAVILTVPGVTDGYHDSIRRWEDLTGTSIAMVDESVAHGDDPTPAVLAARSAGCDAVVFNSSEPVAAAFMNSVKRQGQLDEAAWLTLTAAFTDDALTTLQQQDTLGLYVNSEFLPYTGSGPAVDQWRSTLEKAGAEPTSLSMGGYTSAKVLVSVLEGIDSEITRETVTDAFESLDQVDAPLLGTPFTYEGTSEADPDRATMVVQATDDGWETVSDWIHLP</sequence>
<dbReference type="SUPFAM" id="SSF53822">
    <property type="entry name" value="Periplasmic binding protein-like I"/>
    <property type="match status" value="1"/>
</dbReference>
<name>A0ABT5TWT2_9MICO</name>
<organism evidence="5 6">
    <name type="scientific">Georgenia halotolerans</name>
    <dbReference type="NCBI Taxonomy" id="3028317"/>
    <lineage>
        <taxon>Bacteria</taxon>
        <taxon>Bacillati</taxon>
        <taxon>Actinomycetota</taxon>
        <taxon>Actinomycetes</taxon>
        <taxon>Micrococcales</taxon>
        <taxon>Bogoriellaceae</taxon>
        <taxon>Georgenia</taxon>
    </lineage>
</organism>
<dbReference type="EMBL" id="JARACI010000905">
    <property type="protein sequence ID" value="MDD9206508.1"/>
    <property type="molecule type" value="Genomic_DNA"/>
</dbReference>
<dbReference type="PROSITE" id="PS51257">
    <property type="entry name" value="PROKAR_LIPOPROTEIN"/>
    <property type="match status" value="1"/>
</dbReference>
<evidence type="ECO:0000256" key="3">
    <source>
        <dbReference type="SAM" id="SignalP"/>
    </source>
</evidence>
<dbReference type="PANTHER" id="PTHR47235:SF1">
    <property type="entry name" value="BLR6548 PROTEIN"/>
    <property type="match status" value="1"/>
</dbReference>
<evidence type="ECO:0000313" key="6">
    <source>
        <dbReference type="Proteomes" id="UP001165561"/>
    </source>
</evidence>
<dbReference type="CDD" id="cd06341">
    <property type="entry name" value="PBP1_ABC_ligand_binding-like"/>
    <property type="match status" value="1"/>
</dbReference>
<evidence type="ECO:0000256" key="1">
    <source>
        <dbReference type="ARBA" id="ARBA00010062"/>
    </source>
</evidence>
<feature type="signal peptide" evidence="3">
    <location>
        <begin position="1"/>
        <end position="22"/>
    </location>
</feature>
<evidence type="ECO:0000313" key="5">
    <source>
        <dbReference type="EMBL" id="MDD9206508.1"/>
    </source>
</evidence>
<accession>A0ABT5TWT2</accession>
<reference evidence="5" key="1">
    <citation type="submission" date="2023-02" db="EMBL/GenBank/DDBJ databases">
        <title>Georgenia sp.10Sc9-8, isolated from a soil sample collected from the Taklamakan desert.</title>
        <authorList>
            <person name="Liu S."/>
        </authorList>
    </citation>
    <scope>NUCLEOTIDE SEQUENCE</scope>
    <source>
        <strain evidence="5">10Sc9-8</strain>
    </source>
</reference>
<gene>
    <name evidence="5" type="ORF">PU560_08515</name>
</gene>
<feature type="chain" id="PRO_5046785856" evidence="3">
    <location>
        <begin position="23"/>
        <end position="393"/>
    </location>
</feature>